<dbReference type="PROSITE" id="PS51257">
    <property type="entry name" value="PROKAR_LIPOPROTEIN"/>
    <property type="match status" value="1"/>
</dbReference>
<evidence type="ECO:0000256" key="1">
    <source>
        <dbReference type="SAM" id="MobiDB-lite"/>
    </source>
</evidence>
<keyword evidence="5" id="KW-1185">Reference proteome</keyword>
<evidence type="ECO:0000313" key="4">
    <source>
        <dbReference type="EMBL" id="SEA32208.1"/>
    </source>
</evidence>
<protein>
    <recommendedName>
        <fullName evidence="3">DUF6318 domain-containing protein</fullName>
    </recommendedName>
</protein>
<feature type="compositionally biased region" description="Low complexity" evidence="1">
    <location>
        <begin position="38"/>
        <end position="57"/>
    </location>
</feature>
<reference evidence="5" key="1">
    <citation type="submission" date="2016-10" db="EMBL/GenBank/DDBJ databases">
        <authorList>
            <person name="Varghese N."/>
            <person name="Submissions S."/>
        </authorList>
    </citation>
    <scope>NUCLEOTIDE SEQUENCE [LARGE SCALE GENOMIC DNA]</scope>
    <source>
        <strain evidence="5">KPR-1</strain>
    </source>
</reference>
<dbReference type="Pfam" id="PF19843">
    <property type="entry name" value="DUF6318"/>
    <property type="match status" value="1"/>
</dbReference>
<evidence type="ECO:0000256" key="2">
    <source>
        <dbReference type="SAM" id="SignalP"/>
    </source>
</evidence>
<proteinExistence type="predicted"/>
<accession>A0A1H4A8U8</accession>
<feature type="domain" description="DUF6318" evidence="3">
    <location>
        <begin position="85"/>
        <end position="144"/>
    </location>
</feature>
<gene>
    <name evidence="4" type="ORF">SAMN02910418_01361</name>
</gene>
<evidence type="ECO:0000313" key="5">
    <source>
        <dbReference type="Proteomes" id="UP000199288"/>
    </source>
</evidence>
<feature type="region of interest" description="Disordered" evidence="1">
    <location>
        <begin position="25"/>
        <end position="61"/>
    </location>
</feature>
<dbReference type="RefSeq" id="WP_143027361.1">
    <property type="nucleotide sequence ID" value="NZ_FNQV01000007.1"/>
</dbReference>
<name>A0A1H4A8U8_9ACTO</name>
<dbReference type="InterPro" id="IPR046281">
    <property type="entry name" value="DUF6318"/>
</dbReference>
<sequence length="229" mass="24695">MTLVPRSLARTAAFALASALALSACTSQNESDPPASGSSNTTTDAASPSPTESTPAPGQWTLDDLTVGAQVPKEDLERLFPAWEKPTPPATLTEETEQGAKDAAVYFEAMAEYAVQTGDAGILNEIDSGLCQNCDDLRDLVQRNQHLKFFRSQPTYRPVSLAADPEGYALDEVGVRTEVRKSIELVAPGGVIKNVETDTTADRFATVGFQESRWVPVYLKLSEGRWGDE</sequence>
<dbReference type="Proteomes" id="UP000199288">
    <property type="component" value="Unassembled WGS sequence"/>
</dbReference>
<feature type="signal peptide" evidence="2">
    <location>
        <begin position="1"/>
        <end position="23"/>
    </location>
</feature>
<dbReference type="EMBL" id="FNQV01000007">
    <property type="protein sequence ID" value="SEA32208.1"/>
    <property type="molecule type" value="Genomic_DNA"/>
</dbReference>
<feature type="chain" id="PRO_5038589157" description="DUF6318 domain-containing protein" evidence="2">
    <location>
        <begin position="24"/>
        <end position="229"/>
    </location>
</feature>
<organism evidence="4 5">
    <name type="scientific">Bowdeniella nasicola</name>
    <dbReference type="NCBI Taxonomy" id="208480"/>
    <lineage>
        <taxon>Bacteria</taxon>
        <taxon>Bacillati</taxon>
        <taxon>Actinomycetota</taxon>
        <taxon>Actinomycetes</taxon>
        <taxon>Actinomycetales</taxon>
        <taxon>Actinomycetaceae</taxon>
        <taxon>Bowdeniella</taxon>
    </lineage>
</organism>
<keyword evidence="2" id="KW-0732">Signal</keyword>
<dbReference type="AlphaFoldDB" id="A0A1H4A8U8"/>
<evidence type="ECO:0000259" key="3">
    <source>
        <dbReference type="Pfam" id="PF19843"/>
    </source>
</evidence>